<dbReference type="AlphaFoldDB" id="A0A6A0H6H9"/>
<feature type="compositionally biased region" description="Low complexity" evidence="6">
    <location>
        <begin position="223"/>
        <end position="243"/>
    </location>
</feature>
<gene>
    <name evidence="10" type="primary">LOC108671423</name>
    <name evidence="8" type="ORF">HAZT_HAZT007854</name>
</gene>
<dbReference type="PROSITE" id="PS50061">
    <property type="entry name" value="ETS_DOMAIN_3"/>
    <property type="match status" value="1"/>
</dbReference>
<dbReference type="SUPFAM" id="SSF46785">
    <property type="entry name" value="Winged helix' DNA-binding domain"/>
    <property type="match status" value="1"/>
</dbReference>
<dbReference type="InterPro" id="IPR003118">
    <property type="entry name" value="Pointed_dom"/>
</dbReference>
<dbReference type="Gene3D" id="1.10.150.50">
    <property type="entry name" value="Transcription Factor, Ets-1"/>
    <property type="match status" value="1"/>
</dbReference>
<dbReference type="Gene3D" id="1.10.10.10">
    <property type="entry name" value="Winged helix-like DNA-binding domain superfamily/Winged helix DNA-binding domain"/>
    <property type="match status" value="1"/>
</dbReference>
<dbReference type="OrthoDB" id="10376809at2759"/>
<evidence type="ECO:0000313" key="10">
    <source>
        <dbReference type="RefSeq" id="XP_018014460.1"/>
    </source>
</evidence>
<reference evidence="8" key="2">
    <citation type="journal article" date="2018" name="Environ. Sci. Technol.">
        <title>The Toxicogenome of Hyalella azteca: A Model for Sediment Ecotoxicology and Evolutionary Toxicology.</title>
        <authorList>
            <person name="Poynton H.C."/>
            <person name="Hasenbein S."/>
            <person name="Benoit J.B."/>
            <person name="Sepulveda M.S."/>
            <person name="Poelchau M.F."/>
            <person name="Hughes D.S.T."/>
            <person name="Murali S.C."/>
            <person name="Chen S."/>
            <person name="Glastad K.M."/>
            <person name="Goodisman M.A.D."/>
            <person name="Werren J.H."/>
            <person name="Vineis J.H."/>
            <person name="Bowen J.L."/>
            <person name="Friedrich M."/>
            <person name="Jones J."/>
            <person name="Robertson H.M."/>
            <person name="Feyereisen R."/>
            <person name="Mechler-Hickson A."/>
            <person name="Mathers N."/>
            <person name="Lee C.E."/>
            <person name="Colbourne J.K."/>
            <person name="Biales A."/>
            <person name="Johnston J.S."/>
            <person name="Wellborn G.A."/>
            <person name="Rosendale A.J."/>
            <person name="Cridge A.G."/>
            <person name="Munoz-Torres M.C."/>
            <person name="Bain P.A."/>
            <person name="Manny A.R."/>
            <person name="Major K.M."/>
            <person name="Lambert F.N."/>
            <person name="Vulpe C.D."/>
            <person name="Tuck P."/>
            <person name="Blalock B.J."/>
            <person name="Lin Y.Y."/>
            <person name="Smith M.E."/>
            <person name="Ochoa-Acuna H."/>
            <person name="Chen M.M."/>
            <person name="Childers C.P."/>
            <person name="Qu J."/>
            <person name="Dugan S."/>
            <person name="Lee S.L."/>
            <person name="Chao H."/>
            <person name="Dinh H."/>
            <person name="Han Y."/>
            <person name="Doddapaneni H."/>
            <person name="Worley K.C."/>
            <person name="Muzny D.M."/>
            <person name="Gibbs R.A."/>
            <person name="Richards S."/>
        </authorList>
    </citation>
    <scope>NUCLEOTIDE SEQUENCE</scope>
    <source>
        <strain evidence="8">HAZT.00-mixed</strain>
        <tissue evidence="8">Whole organism</tissue>
    </source>
</reference>
<keyword evidence="4 5" id="KW-0539">Nucleus</keyword>
<dbReference type="GO" id="GO:0043565">
    <property type="term" value="F:sequence-specific DNA binding"/>
    <property type="evidence" value="ECO:0007669"/>
    <property type="project" value="InterPro"/>
</dbReference>
<dbReference type="InterPro" id="IPR013761">
    <property type="entry name" value="SAM/pointed_sf"/>
</dbReference>
<keyword evidence="3 5" id="KW-0238">DNA-binding</keyword>
<comment type="similarity">
    <text evidence="2 5">Belongs to the ETS family.</text>
</comment>
<evidence type="ECO:0000256" key="6">
    <source>
        <dbReference type="SAM" id="MobiDB-lite"/>
    </source>
</evidence>
<dbReference type="PANTHER" id="PTHR11849">
    <property type="entry name" value="ETS"/>
    <property type="match status" value="1"/>
</dbReference>
<evidence type="ECO:0000256" key="3">
    <source>
        <dbReference type="ARBA" id="ARBA00023125"/>
    </source>
</evidence>
<evidence type="ECO:0000313" key="8">
    <source>
        <dbReference type="EMBL" id="KAA0201363.1"/>
    </source>
</evidence>
<dbReference type="InterPro" id="IPR036390">
    <property type="entry name" value="WH_DNA-bd_sf"/>
</dbReference>
<dbReference type="GeneID" id="108671423"/>
<dbReference type="Proteomes" id="UP000711488">
    <property type="component" value="Unassembled WGS sequence"/>
</dbReference>
<dbReference type="EMBL" id="JQDR03005545">
    <property type="protein sequence ID" value="KAA0201363.1"/>
    <property type="molecule type" value="Genomic_DNA"/>
</dbReference>
<dbReference type="SMART" id="SM00413">
    <property type="entry name" value="ETS"/>
    <property type="match status" value="1"/>
</dbReference>
<dbReference type="SUPFAM" id="SSF47769">
    <property type="entry name" value="SAM/Pointed domain"/>
    <property type="match status" value="1"/>
</dbReference>
<dbReference type="InterPro" id="IPR046328">
    <property type="entry name" value="ETS_fam"/>
</dbReference>
<feature type="region of interest" description="Disordered" evidence="6">
    <location>
        <begin position="204"/>
        <end position="249"/>
    </location>
</feature>
<feature type="region of interest" description="Disordered" evidence="6">
    <location>
        <begin position="113"/>
        <end position="133"/>
    </location>
</feature>
<protein>
    <submittedName>
        <fullName evidence="10">Uncharacterized protein LOC108671423</fullName>
    </submittedName>
</protein>
<feature type="compositionally biased region" description="Polar residues" evidence="6">
    <location>
        <begin position="204"/>
        <end position="222"/>
    </location>
</feature>
<feature type="region of interest" description="Disordered" evidence="6">
    <location>
        <begin position="504"/>
        <end position="537"/>
    </location>
</feature>
<evidence type="ECO:0000256" key="1">
    <source>
        <dbReference type="ARBA" id="ARBA00004123"/>
    </source>
</evidence>
<evidence type="ECO:0000256" key="4">
    <source>
        <dbReference type="ARBA" id="ARBA00023242"/>
    </source>
</evidence>
<dbReference type="KEGG" id="hazt:108671423"/>
<keyword evidence="9" id="KW-1185">Reference proteome</keyword>
<sequence>MFNERGIGYSVTPVPDFSLTNSREEEVAKLERYLRSDQISITSPSQVTYSNDMNRSPNTNHYQMHSSTTGGDLSEYPTLSAATHTLNNYGVNSYGHHVELQNLSGNPLLGSHRKQDNTWASPLSERSCDSPYLTGTPNMTPIPEYETLPIEENSFQLGALKLDEQVTLSYDQLSSQSEGVISYSNNNNQNSSFCSGLDTSFWQSSNSPSPGFQGNTSWHSATSSPSPQLFSSPSPSQRSNSLFPRDTTTPQMLAQSPWIEDDRDYFHDETLNIPNEQLINGDILNVQEFINNDSALFAGESLIPTEAPSIVPDPRLWTREDIKKFIVWARKELKLSCKVSASQLPPTGAELCRLSRASLELRVDENDANIISQYLNCLLGNQGASLPSEQEISDPYSKYSESCLRLCQPGSSQVQLWQFLLELLADPSNRDIITWENLNSEFRILDPDEVARRWGRRKSKPQMNYDKLSRALRYYYDRGLMYKVSGKRYAYKVVFHKVEELYQNQQGSEPKPTPDYKLFSALSSSSSPSSLSPRNYR</sequence>
<accession>A0A6A0H6H9</accession>
<feature type="compositionally biased region" description="Low complexity" evidence="6">
    <location>
        <begin position="520"/>
        <end position="537"/>
    </location>
</feature>
<dbReference type="GO" id="GO:0000981">
    <property type="term" value="F:DNA-binding transcription factor activity, RNA polymerase II-specific"/>
    <property type="evidence" value="ECO:0007669"/>
    <property type="project" value="TreeGrafter"/>
</dbReference>
<organism evidence="8">
    <name type="scientific">Hyalella azteca</name>
    <name type="common">Amphipod</name>
    <dbReference type="NCBI Taxonomy" id="294128"/>
    <lineage>
        <taxon>Eukaryota</taxon>
        <taxon>Metazoa</taxon>
        <taxon>Ecdysozoa</taxon>
        <taxon>Arthropoda</taxon>
        <taxon>Crustacea</taxon>
        <taxon>Multicrustacea</taxon>
        <taxon>Malacostraca</taxon>
        <taxon>Eumalacostraca</taxon>
        <taxon>Peracarida</taxon>
        <taxon>Amphipoda</taxon>
        <taxon>Senticaudata</taxon>
        <taxon>Talitrida</taxon>
        <taxon>Talitroidea</taxon>
        <taxon>Hyalellidae</taxon>
        <taxon>Hyalella</taxon>
    </lineage>
</organism>
<dbReference type="InterPro" id="IPR000418">
    <property type="entry name" value="Ets_dom"/>
</dbReference>
<dbReference type="FunFam" id="1.10.10.10:FF:000039">
    <property type="entry name" value="Friend leukemia integration 1 transcription factor"/>
    <property type="match status" value="1"/>
</dbReference>
<dbReference type="GO" id="GO:0005634">
    <property type="term" value="C:nucleus"/>
    <property type="evidence" value="ECO:0007669"/>
    <property type="project" value="UniProtKB-SubCell"/>
</dbReference>
<evidence type="ECO:0000256" key="2">
    <source>
        <dbReference type="ARBA" id="ARBA00005562"/>
    </source>
</evidence>
<proteinExistence type="inferred from homology"/>
<dbReference type="PANTHER" id="PTHR11849:SF304">
    <property type="entry name" value="DNA-BINDING PROTEIN D-ETS-3"/>
    <property type="match status" value="1"/>
</dbReference>
<dbReference type="PRINTS" id="PR00454">
    <property type="entry name" value="ETSDOMAIN"/>
</dbReference>
<comment type="subcellular location">
    <subcellularLocation>
        <location evidence="1 5">Nucleus</location>
    </subcellularLocation>
</comment>
<evidence type="ECO:0000313" key="9">
    <source>
        <dbReference type="Proteomes" id="UP000694843"/>
    </source>
</evidence>
<dbReference type="PROSITE" id="PS00346">
    <property type="entry name" value="ETS_DOMAIN_2"/>
    <property type="match status" value="1"/>
</dbReference>
<reference evidence="8" key="1">
    <citation type="submission" date="2014-08" db="EMBL/GenBank/DDBJ databases">
        <authorList>
            <person name="Murali S."/>
            <person name="Richards S."/>
            <person name="Bandaranaike D."/>
            <person name="Bellair M."/>
            <person name="Blankenburg K."/>
            <person name="Chao H."/>
            <person name="Dinh H."/>
            <person name="Doddapaneni H."/>
            <person name="Dugan-Rocha S."/>
            <person name="Elkadiri S."/>
            <person name="Gnanaolivu R."/>
            <person name="Hughes D."/>
            <person name="Lee S."/>
            <person name="Li M."/>
            <person name="Ming W."/>
            <person name="Munidasa M."/>
            <person name="Muniz J."/>
            <person name="Nguyen L."/>
            <person name="Osuji N."/>
            <person name="Pu L.-L."/>
            <person name="Puazo M."/>
            <person name="Skinner E."/>
            <person name="Qu C."/>
            <person name="Quiroz J."/>
            <person name="Raj R."/>
            <person name="Weissenberger G."/>
            <person name="Xin Y."/>
            <person name="Zou X."/>
            <person name="Han Y."/>
            <person name="Worley K."/>
            <person name="Muzny D."/>
            <person name="Gibbs R."/>
        </authorList>
    </citation>
    <scope>NUCLEOTIDE SEQUENCE</scope>
    <source>
        <strain evidence="8">HAZT.00-mixed</strain>
        <tissue evidence="8">Whole organism</tissue>
    </source>
</reference>
<evidence type="ECO:0000259" key="7">
    <source>
        <dbReference type="PROSITE" id="PS50061"/>
    </source>
</evidence>
<evidence type="ECO:0000256" key="5">
    <source>
        <dbReference type="RuleBase" id="RU004019"/>
    </source>
</evidence>
<dbReference type="Pfam" id="PF02198">
    <property type="entry name" value="SAM_PNT"/>
    <property type="match status" value="1"/>
</dbReference>
<feature type="domain" description="ETS" evidence="7">
    <location>
        <begin position="414"/>
        <end position="494"/>
    </location>
</feature>
<dbReference type="RefSeq" id="XP_018014460.1">
    <property type="nucleotide sequence ID" value="XM_018158971.2"/>
</dbReference>
<dbReference type="InterPro" id="IPR036388">
    <property type="entry name" value="WH-like_DNA-bd_sf"/>
</dbReference>
<dbReference type="GO" id="GO:0030154">
    <property type="term" value="P:cell differentiation"/>
    <property type="evidence" value="ECO:0007669"/>
    <property type="project" value="TreeGrafter"/>
</dbReference>
<dbReference type="Pfam" id="PF00178">
    <property type="entry name" value="Ets"/>
    <property type="match status" value="1"/>
</dbReference>
<reference evidence="8" key="3">
    <citation type="submission" date="2019-06" db="EMBL/GenBank/DDBJ databases">
        <authorList>
            <person name="Poynton C."/>
            <person name="Hasenbein S."/>
            <person name="Benoit J.B."/>
            <person name="Sepulveda M.S."/>
            <person name="Poelchau M.F."/>
            <person name="Murali S.C."/>
            <person name="Chen S."/>
            <person name="Glastad K.M."/>
            <person name="Werren J.H."/>
            <person name="Vineis J.H."/>
            <person name="Bowen J.L."/>
            <person name="Friedrich M."/>
            <person name="Jones J."/>
            <person name="Robertson H.M."/>
            <person name="Feyereisen R."/>
            <person name="Mechler-Hickson A."/>
            <person name="Mathers N."/>
            <person name="Lee C.E."/>
            <person name="Colbourne J.K."/>
            <person name="Biales A."/>
            <person name="Johnston J.S."/>
            <person name="Wellborn G.A."/>
            <person name="Rosendale A.J."/>
            <person name="Cridge A.G."/>
            <person name="Munoz-Torres M.C."/>
            <person name="Bain P.A."/>
            <person name="Manny A.R."/>
            <person name="Major K.M."/>
            <person name="Lambert F.N."/>
            <person name="Vulpe C.D."/>
            <person name="Tuck P."/>
            <person name="Blalock B.J."/>
            <person name="Lin Y.-Y."/>
            <person name="Smith M.E."/>
            <person name="Ochoa-Acuna H."/>
            <person name="Chen M.-J.M."/>
            <person name="Childers C.P."/>
            <person name="Qu J."/>
            <person name="Dugan S."/>
            <person name="Lee S.L."/>
            <person name="Chao H."/>
            <person name="Dinh H."/>
            <person name="Han Y."/>
            <person name="Doddapaneni H."/>
            <person name="Worley K.C."/>
            <person name="Muzny D.M."/>
            <person name="Gibbs R.A."/>
            <person name="Richards S."/>
        </authorList>
    </citation>
    <scope>NUCLEOTIDE SEQUENCE</scope>
    <source>
        <strain evidence="8">HAZT.00-mixed</strain>
        <tissue evidence="8">Whole organism</tissue>
    </source>
</reference>
<dbReference type="PROSITE" id="PS00345">
    <property type="entry name" value="ETS_DOMAIN_1"/>
    <property type="match status" value="1"/>
</dbReference>
<dbReference type="Proteomes" id="UP000694843">
    <property type="component" value="Unplaced"/>
</dbReference>
<reference evidence="10" key="4">
    <citation type="submission" date="2025-04" db="UniProtKB">
        <authorList>
            <consortium name="RefSeq"/>
        </authorList>
    </citation>
    <scope>IDENTIFICATION</scope>
    <source>
        <tissue evidence="10">Whole organism</tissue>
    </source>
</reference>
<name>A0A6A0H6H9_HYAAZ</name>